<sequence length="122" mass="13470">FFLQSPGSSRASRSFRVCQLREEEGMDVVNRETLHEKAVVSTVQLESTLSQSWEDLTLAEDGVRPKSHSISGSTSLSGRMKEFQDPPPAPAPNEETRPKTHNISGSGRSMKDYTDPLHLTIG</sequence>
<feature type="non-terminal residue" evidence="3">
    <location>
        <position position="1"/>
    </location>
</feature>
<proteinExistence type="inferred from homology"/>
<accession>A0AAV2QSD0</accession>
<dbReference type="Proteomes" id="UP001497623">
    <property type="component" value="Unassembled WGS sequence"/>
</dbReference>
<evidence type="ECO:0000313" key="4">
    <source>
        <dbReference type="Proteomes" id="UP001497623"/>
    </source>
</evidence>
<evidence type="ECO:0000256" key="2">
    <source>
        <dbReference type="SAM" id="MobiDB-lite"/>
    </source>
</evidence>
<evidence type="ECO:0000256" key="1">
    <source>
        <dbReference type="ARBA" id="ARBA00006725"/>
    </source>
</evidence>
<protein>
    <submittedName>
        <fullName evidence="3">Uncharacterized protein</fullName>
    </submittedName>
</protein>
<organism evidence="3 4">
    <name type="scientific">Meganyctiphanes norvegica</name>
    <name type="common">Northern krill</name>
    <name type="synonym">Thysanopoda norvegica</name>
    <dbReference type="NCBI Taxonomy" id="48144"/>
    <lineage>
        <taxon>Eukaryota</taxon>
        <taxon>Metazoa</taxon>
        <taxon>Ecdysozoa</taxon>
        <taxon>Arthropoda</taxon>
        <taxon>Crustacea</taxon>
        <taxon>Multicrustacea</taxon>
        <taxon>Malacostraca</taxon>
        <taxon>Eumalacostraca</taxon>
        <taxon>Eucarida</taxon>
        <taxon>Euphausiacea</taxon>
        <taxon>Euphausiidae</taxon>
        <taxon>Meganyctiphanes</taxon>
    </lineage>
</organism>
<dbReference type="PANTHER" id="PTHR22227">
    <property type="entry name" value="FAMILY WITH SEQUENCE SIMILARITY 122B ISOFORM X1"/>
    <property type="match status" value="1"/>
</dbReference>
<keyword evidence="4" id="KW-1185">Reference proteome</keyword>
<name>A0AAV2QSD0_MEGNR</name>
<dbReference type="AlphaFoldDB" id="A0AAV2QSD0"/>
<feature type="region of interest" description="Disordered" evidence="2">
    <location>
        <begin position="58"/>
        <end position="122"/>
    </location>
</feature>
<dbReference type="InterPro" id="IPR026716">
    <property type="entry name" value="PBIR1/2/3"/>
</dbReference>
<dbReference type="GO" id="GO:0004865">
    <property type="term" value="F:protein serine/threonine phosphatase inhibitor activity"/>
    <property type="evidence" value="ECO:0007669"/>
    <property type="project" value="InterPro"/>
</dbReference>
<dbReference type="PANTHER" id="PTHR22227:SF6">
    <property type="entry name" value="FAMILY WITH SEQUENCE SIMILARITY 122B ISOFORM X1"/>
    <property type="match status" value="1"/>
</dbReference>
<comment type="similarity">
    <text evidence="1">Belongs to the FAM122 family.</text>
</comment>
<gene>
    <name evidence="3" type="ORF">MNOR_LOCUS15015</name>
</gene>
<evidence type="ECO:0000313" key="3">
    <source>
        <dbReference type="EMBL" id="CAL4093935.1"/>
    </source>
</evidence>
<comment type="caution">
    <text evidence="3">The sequence shown here is derived from an EMBL/GenBank/DDBJ whole genome shotgun (WGS) entry which is preliminary data.</text>
</comment>
<feature type="compositionally biased region" description="Low complexity" evidence="2">
    <location>
        <begin position="68"/>
        <end position="77"/>
    </location>
</feature>
<feature type="non-terminal residue" evidence="3">
    <location>
        <position position="122"/>
    </location>
</feature>
<dbReference type="EMBL" id="CAXKWB010009220">
    <property type="protein sequence ID" value="CAL4093935.1"/>
    <property type="molecule type" value="Genomic_DNA"/>
</dbReference>
<reference evidence="3 4" key="1">
    <citation type="submission" date="2024-05" db="EMBL/GenBank/DDBJ databases">
        <authorList>
            <person name="Wallberg A."/>
        </authorList>
    </citation>
    <scope>NUCLEOTIDE SEQUENCE [LARGE SCALE GENOMIC DNA]</scope>
</reference>